<dbReference type="AlphaFoldDB" id="M1L6X8"/>
<dbReference type="KEGG" id="kon:CONE_0568"/>
<gene>
    <name evidence="3" type="ORF">CONE_0568</name>
</gene>
<dbReference type="InterPro" id="IPR023393">
    <property type="entry name" value="START-like_dom_sf"/>
</dbReference>
<dbReference type="PATRIC" id="fig|1208920.3.peg.321"/>
<keyword evidence="4" id="KW-1185">Reference proteome</keyword>
<dbReference type="InterPro" id="IPR005031">
    <property type="entry name" value="COQ10_START"/>
</dbReference>
<accession>M1L6X8</accession>
<reference evidence="3 4" key="1">
    <citation type="journal article" date="2013" name="Genome Biol. Evol.">
        <title>Genome evolution and phylogenomic analysis of candidatus kinetoplastibacterium, the betaproteobacterial endosymbionts of strigomonas and angomonas.</title>
        <authorList>
            <person name="Alves J.M."/>
            <person name="Serrano M.G."/>
            <person name="Maia da Silva F."/>
            <person name="Voegtly L.J."/>
            <person name="Matveyev A.V."/>
            <person name="Teixeira M.M."/>
            <person name="Camargo E.P."/>
            <person name="Buck G.A."/>
        </authorList>
    </citation>
    <scope>NUCLEOTIDE SEQUENCE [LARGE SCALE GENOMIC DNA]</scope>
    <source>
        <strain evidence="3 4">TCC290E</strain>
    </source>
</reference>
<dbReference type="OrthoDB" id="9804759at2"/>
<dbReference type="PANTHER" id="PTHR12901">
    <property type="entry name" value="SPERM PROTEIN HOMOLOG"/>
    <property type="match status" value="1"/>
</dbReference>
<evidence type="ECO:0000313" key="3">
    <source>
        <dbReference type="EMBL" id="AGF48333.1"/>
    </source>
</evidence>
<protein>
    <submittedName>
        <fullName evidence="3">COQ10p-like coenzyme Q-binding protein</fullName>
    </submittedName>
</protein>
<dbReference type="Proteomes" id="UP000011541">
    <property type="component" value="Chromosome"/>
</dbReference>
<dbReference type="GO" id="GO:0048039">
    <property type="term" value="F:ubiquinone binding"/>
    <property type="evidence" value="ECO:0007669"/>
    <property type="project" value="InterPro"/>
</dbReference>
<dbReference type="Pfam" id="PF03364">
    <property type="entry name" value="Polyketide_cyc"/>
    <property type="match status" value="1"/>
</dbReference>
<sequence length="146" mass="17000">MHKIYKSTILPYSSNQMFDLVSNIDEYQDFMPWCGGSKIEYHDDIQTKASIVMIIYGISNSFTTMNKYKYPNKIDIELVDGPFSYLSGSWTFTEKVKNSCIVEFELEYSFSNKLLSMIISPVFSRIANSFICKFKERANHIYGEKD</sequence>
<organism evidence="3 4">
    <name type="scientific">Candidatus Kinetoplastidibacterium stringomonadis TCC290E</name>
    <dbReference type="NCBI Taxonomy" id="1208920"/>
    <lineage>
        <taxon>Bacteria</taxon>
        <taxon>Pseudomonadati</taxon>
        <taxon>Pseudomonadota</taxon>
        <taxon>Betaproteobacteria</taxon>
        <taxon>Candidatus Kinetoplastidibacterium</taxon>
    </lineage>
</organism>
<evidence type="ECO:0000313" key="4">
    <source>
        <dbReference type="Proteomes" id="UP000011541"/>
    </source>
</evidence>
<name>M1L6X8_9PROT</name>
<dbReference type="STRING" id="1208920.CONE_0568"/>
<feature type="domain" description="Coenzyme Q-binding protein COQ10 START" evidence="2">
    <location>
        <begin position="10"/>
        <end position="135"/>
    </location>
</feature>
<dbReference type="SUPFAM" id="SSF55961">
    <property type="entry name" value="Bet v1-like"/>
    <property type="match status" value="1"/>
</dbReference>
<dbReference type="CDD" id="cd07813">
    <property type="entry name" value="COQ10p_like"/>
    <property type="match status" value="1"/>
</dbReference>
<dbReference type="HOGENOM" id="CLU_079653_3_1_4"/>
<dbReference type="Gene3D" id="3.30.530.20">
    <property type="match status" value="1"/>
</dbReference>
<proteinExistence type="inferred from homology"/>
<evidence type="ECO:0000256" key="1">
    <source>
        <dbReference type="ARBA" id="ARBA00008918"/>
    </source>
</evidence>
<dbReference type="PANTHER" id="PTHR12901:SF10">
    <property type="entry name" value="COENZYME Q-BINDING PROTEIN COQ10, MITOCHONDRIAL"/>
    <property type="match status" value="1"/>
</dbReference>
<dbReference type="eggNOG" id="COG2867">
    <property type="taxonomic scope" value="Bacteria"/>
</dbReference>
<dbReference type="GO" id="GO:0045333">
    <property type="term" value="P:cellular respiration"/>
    <property type="evidence" value="ECO:0007669"/>
    <property type="project" value="InterPro"/>
</dbReference>
<dbReference type="RefSeq" id="WP_015397020.1">
    <property type="nucleotide sequence ID" value="NC_020299.1"/>
</dbReference>
<dbReference type="EMBL" id="CP003805">
    <property type="protein sequence ID" value="AGF48333.1"/>
    <property type="molecule type" value="Genomic_DNA"/>
</dbReference>
<dbReference type="InterPro" id="IPR044996">
    <property type="entry name" value="COQ10-like"/>
</dbReference>
<comment type="similarity">
    <text evidence="1">Belongs to the ribosome association toxin RatA family.</text>
</comment>
<evidence type="ECO:0000259" key="2">
    <source>
        <dbReference type="Pfam" id="PF03364"/>
    </source>
</evidence>